<reference evidence="2" key="1">
    <citation type="submission" date="2021-01" db="EMBL/GenBank/DDBJ databases">
        <title>Whole genome shotgun sequence of Planotetraspora silvatica NBRC 100141.</title>
        <authorList>
            <person name="Komaki H."/>
            <person name="Tamura T."/>
        </authorList>
    </citation>
    <scope>NUCLEOTIDE SEQUENCE</scope>
    <source>
        <strain evidence="2">NBRC 100141</strain>
    </source>
</reference>
<evidence type="ECO:0000256" key="1">
    <source>
        <dbReference type="SAM" id="SignalP"/>
    </source>
</evidence>
<gene>
    <name evidence="2" type="ORF">Psi02_50050</name>
</gene>
<name>A0A8J3UQ33_9ACTN</name>
<dbReference type="Gene3D" id="2.60.40.10">
    <property type="entry name" value="Immunoglobulins"/>
    <property type="match status" value="1"/>
</dbReference>
<dbReference type="GO" id="GO:0005975">
    <property type="term" value="P:carbohydrate metabolic process"/>
    <property type="evidence" value="ECO:0007669"/>
    <property type="project" value="UniProtKB-ARBA"/>
</dbReference>
<proteinExistence type="predicted"/>
<feature type="chain" id="PRO_5035193045" description="Carboxypeptidase regulatory-like domain-containing protein" evidence="1">
    <location>
        <begin position="25"/>
        <end position="455"/>
    </location>
</feature>
<evidence type="ECO:0008006" key="4">
    <source>
        <dbReference type="Google" id="ProtNLM"/>
    </source>
</evidence>
<evidence type="ECO:0000313" key="2">
    <source>
        <dbReference type="EMBL" id="GII48581.1"/>
    </source>
</evidence>
<protein>
    <recommendedName>
        <fullName evidence="4">Carboxypeptidase regulatory-like domain-containing protein</fullName>
    </recommendedName>
</protein>
<dbReference type="InterPro" id="IPR013783">
    <property type="entry name" value="Ig-like_fold"/>
</dbReference>
<organism evidence="2 3">
    <name type="scientific">Planotetraspora silvatica</name>
    <dbReference type="NCBI Taxonomy" id="234614"/>
    <lineage>
        <taxon>Bacteria</taxon>
        <taxon>Bacillati</taxon>
        <taxon>Actinomycetota</taxon>
        <taxon>Actinomycetes</taxon>
        <taxon>Streptosporangiales</taxon>
        <taxon>Streptosporangiaceae</taxon>
        <taxon>Planotetraspora</taxon>
    </lineage>
</organism>
<dbReference type="InterPro" id="IPR008969">
    <property type="entry name" value="CarboxyPept-like_regulatory"/>
</dbReference>
<keyword evidence="1" id="KW-0732">Signal</keyword>
<feature type="signal peptide" evidence="1">
    <location>
        <begin position="1"/>
        <end position="24"/>
    </location>
</feature>
<dbReference type="AlphaFoldDB" id="A0A8J3UQ33"/>
<sequence>MRRMIFSALVGVAVTLTLAAPARADTADQAKIQTVLDLQATPHTLDQAHPSAAVSGKVTDQATGNPVPNAPVNLGANGGSVNATAVTDQAGEFTATYTVNTRPYVDDSAHTVSAYVYETDEFLPSDSKVVVFTVNTTPTRLTLTADRSKADYGQPIKLSGTLTASGAAVSGKTVTITPSPDYPASCNVYDTAPVTASVRSDGTFSTTVKPRCGVLSYTASLTAQGWYEQASATTGGTRIRQAVDIQIGPAITKDGNVNVSGSIHERYAFGSFKGRTILLQYSPGSYAKASGKWTTKKTLKIQYDNSFHYSFPHFNQSGYWRAQIAASGNTLAATSPVKKAWRWNTHFAGVKLSTKKTTFRHKLTIGGQLIRSVATNHGNSYKQIGFAKQRVQIGFTCNNRKNVWYTDNGWVTTDSHGRFKKTIRAYCTGKMFVIYWGGSDTYRTDSKNLPITVKG</sequence>
<dbReference type="EMBL" id="BOOQ01000032">
    <property type="protein sequence ID" value="GII48581.1"/>
    <property type="molecule type" value="Genomic_DNA"/>
</dbReference>
<keyword evidence="3" id="KW-1185">Reference proteome</keyword>
<dbReference type="Proteomes" id="UP000644610">
    <property type="component" value="Unassembled WGS sequence"/>
</dbReference>
<accession>A0A8J3UQ33</accession>
<comment type="caution">
    <text evidence="2">The sequence shown here is derived from an EMBL/GenBank/DDBJ whole genome shotgun (WGS) entry which is preliminary data.</text>
</comment>
<dbReference type="SUPFAM" id="SSF49464">
    <property type="entry name" value="Carboxypeptidase regulatory domain-like"/>
    <property type="match status" value="1"/>
</dbReference>
<evidence type="ECO:0000313" key="3">
    <source>
        <dbReference type="Proteomes" id="UP000644610"/>
    </source>
</evidence>